<dbReference type="InterPro" id="IPR013249">
    <property type="entry name" value="RNA_pol_sigma70_r4_t2"/>
</dbReference>
<keyword evidence="3" id="KW-1185">Reference proteome</keyword>
<dbReference type="SUPFAM" id="SSF88659">
    <property type="entry name" value="Sigma3 and sigma4 domains of RNA polymerase sigma factors"/>
    <property type="match status" value="1"/>
</dbReference>
<reference evidence="2 3" key="1">
    <citation type="submission" date="2019-08" db="EMBL/GenBank/DDBJ databases">
        <authorList>
            <person name="Khan S.A."/>
            <person name="Jeon C.O."/>
            <person name="Jeong S.E."/>
        </authorList>
    </citation>
    <scope>NUCLEOTIDE SEQUENCE [LARGE SCALE GENOMIC DNA]</scope>
    <source>
        <strain evidence="3">IMCC1728</strain>
    </source>
</reference>
<evidence type="ECO:0000313" key="2">
    <source>
        <dbReference type="EMBL" id="TXC65811.1"/>
    </source>
</evidence>
<protein>
    <recommendedName>
        <fullName evidence="1">RNA polymerase sigma factor 70 region 4 type 2 domain-containing protein</fullName>
    </recommendedName>
</protein>
<dbReference type="InterPro" id="IPR013324">
    <property type="entry name" value="RNA_pol_sigma_r3/r4-like"/>
</dbReference>
<dbReference type="Proteomes" id="UP000321832">
    <property type="component" value="Unassembled WGS sequence"/>
</dbReference>
<accession>A0A5C6U1K2</accession>
<dbReference type="Pfam" id="PF08281">
    <property type="entry name" value="Sigma70_r4_2"/>
    <property type="match status" value="1"/>
</dbReference>
<dbReference type="GO" id="GO:0003677">
    <property type="term" value="F:DNA binding"/>
    <property type="evidence" value="ECO:0007669"/>
    <property type="project" value="InterPro"/>
</dbReference>
<evidence type="ECO:0000259" key="1">
    <source>
        <dbReference type="Pfam" id="PF08281"/>
    </source>
</evidence>
<comment type="caution">
    <text evidence="2">The sequence shown here is derived from an EMBL/GenBank/DDBJ whole genome shotgun (WGS) entry which is preliminary data.</text>
</comment>
<organism evidence="2 3">
    <name type="scientific">Piscinibacter aquaticus</name>
    <dbReference type="NCBI Taxonomy" id="392597"/>
    <lineage>
        <taxon>Bacteria</taxon>
        <taxon>Pseudomonadati</taxon>
        <taxon>Pseudomonadota</taxon>
        <taxon>Betaproteobacteria</taxon>
        <taxon>Burkholderiales</taxon>
        <taxon>Sphaerotilaceae</taxon>
        <taxon>Piscinibacter</taxon>
    </lineage>
</organism>
<proteinExistence type="predicted"/>
<feature type="domain" description="RNA polymerase sigma factor 70 region 4 type 2" evidence="1">
    <location>
        <begin position="1"/>
        <end position="43"/>
    </location>
</feature>
<dbReference type="Gene3D" id="1.10.10.10">
    <property type="entry name" value="Winged helix-like DNA-binding domain superfamily/Winged helix DNA-binding domain"/>
    <property type="match status" value="1"/>
</dbReference>
<evidence type="ECO:0000313" key="3">
    <source>
        <dbReference type="Proteomes" id="UP000321832"/>
    </source>
</evidence>
<dbReference type="GO" id="GO:0006352">
    <property type="term" value="P:DNA-templated transcription initiation"/>
    <property type="evidence" value="ECO:0007669"/>
    <property type="project" value="InterPro"/>
</dbReference>
<dbReference type="GO" id="GO:0016987">
    <property type="term" value="F:sigma factor activity"/>
    <property type="evidence" value="ECO:0007669"/>
    <property type="project" value="InterPro"/>
</dbReference>
<dbReference type="AlphaFoldDB" id="A0A5C6U1K2"/>
<name>A0A5C6U1K2_9BURK</name>
<dbReference type="EMBL" id="VOPW01000001">
    <property type="protein sequence ID" value="TXC65811.1"/>
    <property type="molecule type" value="Genomic_DNA"/>
</dbReference>
<gene>
    <name evidence="2" type="ORF">FSC37_06535</name>
</gene>
<dbReference type="InterPro" id="IPR036388">
    <property type="entry name" value="WH-like_DNA-bd_sf"/>
</dbReference>
<sequence>MEKLPASQRQCMALAYDLGLSHAEVAAHLALPLGTVKCRLRRAHLALRQRLEPQFH</sequence>